<gene>
    <name evidence="9" type="ORF">N7532_001970</name>
</gene>
<protein>
    <recommendedName>
        <fullName evidence="8">Wax synthase domain-containing protein</fullName>
    </recommendedName>
</protein>
<sequence>MYGLHESTSANLLDFVGFYLIQNALPAVMIVATPKQSPIRLLAIGAMILIASRFIRPFAPAGSPAWCQAICQLVLVSIQATHLLLIRPLDRWDIANAFRGSQSIISHMYNAMRALIQTRGVDTPWQVKNVPSHSKYYQRRGMDTPQRVQFITRQALILAWQYLALDITQAASIQSSLSQQSLNVKPEWNIPLSKWAERGTTHLAIWFVVNRLIGDSAYRLLSILFVGLGIDDPSNWPPAFGSVVDCYTLRNFWGKFWHQFMRQPFTSLSKFVARDILGLPFPSVLERYMNLFLVFLFSSMFHVIVDLLQSVPIEHSGSIPFFMTFVIGIVVEDAIQELWQRLLPSDAQSDSAKTPFPPLWQRIIGYTWVMVWLAITSTWYFTPMIALTGQDITMVPFSFAGKFGLFPIVGLSVISGMIIAYVYEVEL</sequence>
<evidence type="ECO:0000256" key="5">
    <source>
        <dbReference type="ARBA" id="ARBA00022989"/>
    </source>
</evidence>
<feature type="transmembrane region" description="Helical" evidence="7">
    <location>
        <begin position="288"/>
        <end position="308"/>
    </location>
</feature>
<dbReference type="EMBL" id="JAPQKI010000002">
    <property type="protein sequence ID" value="KAJ5111435.1"/>
    <property type="molecule type" value="Genomic_DNA"/>
</dbReference>
<proteinExistence type="inferred from homology"/>
<feature type="transmembrane region" description="Helical" evidence="7">
    <location>
        <begin position="12"/>
        <end position="32"/>
    </location>
</feature>
<keyword evidence="10" id="KW-1185">Reference proteome</keyword>
<dbReference type="InterPro" id="IPR044851">
    <property type="entry name" value="Wax_synthase"/>
</dbReference>
<comment type="subcellular location">
    <subcellularLocation>
        <location evidence="1">Membrane</location>
        <topology evidence="1">Multi-pass membrane protein</topology>
    </subcellularLocation>
</comment>
<dbReference type="GO" id="GO:0006629">
    <property type="term" value="P:lipid metabolic process"/>
    <property type="evidence" value="ECO:0007669"/>
    <property type="project" value="InterPro"/>
</dbReference>
<evidence type="ECO:0000256" key="3">
    <source>
        <dbReference type="ARBA" id="ARBA00022679"/>
    </source>
</evidence>
<dbReference type="GO" id="GO:0016020">
    <property type="term" value="C:membrane"/>
    <property type="evidence" value="ECO:0007669"/>
    <property type="project" value="UniProtKB-SubCell"/>
</dbReference>
<evidence type="ECO:0000313" key="9">
    <source>
        <dbReference type="EMBL" id="KAJ5111435.1"/>
    </source>
</evidence>
<feature type="transmembrane region" description="Helical" evidence="7">
    <location>
        <begin position="403"/>
        <end position="423"/>
    </location>
</feature>
<feature type="transmembrane region" description="Helical" evidence="7">
    <location>
        <begin position="359"/>
        <end position="382"/>
    </location>
</feature>
<accession>A0A9W9KMA6</accession>
<evidence type="ECO:0000256" key="1">
    <source>
        <dbReference type="ARBA" id="ARBA00004141"/>
    </source>
</evidence>
<reference evidence="9" key="1">
    <citation type="submission" date="2022-11" db="EMBL/GenBank/DDBJ databases">
        <authorList>
            <person name="Petersen C."/>
        </authorList>
    </citation>
    <scope>NUCLEOTIDE SEQUENCE</scope>
    <source>
        <strain evidence="9">IBT 30761</strain>
    </source>
</reference>
<evidence type="ECO:0000256" key="6">
    <source>
        <dbReference type="ARBA" id="ARBA00023136"/>
    </source>
</evidence>
<organism evidence="9 10">
    <name type="scientific">Penicillium argentinense</name>
    <dbReference type="NCBI Taxonomy" id="1131581"/>
    <lineage>
        <taxon>Eukaryota</taxon>
        <taxon>Fungi</taxon>
        <taxon>Dikarya</taxon>
        <taxon>Ascomycota</taxon>
        <taxon>Pezizomycotina</taxon>
        <taxon>Eurotiomycetes</taxon>
        <taxon>Eurotiomycetidae</taxon>
        <taxon>Eurotiales</taxon>
        <taxon>Aspergillaceae</taxon>
        <taxon>Penicillium</taxon>
    </lineage>
</organism>
<name>A0A9W9KMA6_9EURO</name>
<dbReference type="Pfam" id="PF13813">
    <property type="entry name" value="MBOAT_2"/>
    <property type="match status" value="1"/>
</dbReference>
<comment type="similarity">
    <text evidence="2">Belongs to the wax synthase family.</text>
</comment>
<feature type="domain" description="Wax synthase" evidence="8">
    <location>
        <begin position="236"/>
        <end position="323"/>
    </location>
</feature>
<evidence type="ECO:0000256" key="7">
    <source>
        <dbReference type="SAM" id="Phobius"/>
    </source>
</evidence>
<evidence type="ECO:0000256" key="4">
    <source>
        <dbReference type="ARBA" id="ARBA00022692"/>
    </source>
</evidence>
<dbReference type="GeneID" id="81353443"/>
<dbReference type="Proteomes" id="UP001149074">
    <property type="component" value="Unassembled WGS sequence"/>
</dbReference>
<keyword evidence="3" id="KW-0808">Transferase</keyword>
<comment type="caution">
    <text evidence="9">The sequence shown here is derived from an EMBL/GenBank/DDBJ whole genome shotgun (WGS) entry which is preliminary data.</text>
</comment>
<keyword evidence="4 7" id="KW-0812">Transmembrane</keyword>
<reference evidence="9" key="2">
    <citation type="journal article" date="2023" name="IMA Fungus">
        <title>Comparative genomic study of the Penicillium genus elucidates a diverse pangenome and 15 lateral gene transfer events.</title>
        <authorList>
            <person name="Petersen C."/>
            <person name="Sorensen T."/>
            <person name="Nielsen M.R."/>
            <person name="Sondergaard T.E."/>
            <person name="Sorensen J.L."/>
            <person name="Fitzpatrick D.A."/>
            <person name="Frisvad J.C."/>
            <person name="Nielsen K.L."/>
        </authorList>
    </citation>
    <scope>NUCLEOTIDE SEQUENCE</scope>
    <source>
        <strain evidence="9">IBT 30761</strain>
    </source>
</reference>
<dbReference type="RefSeq" id="XP_056479505.1">
    <property type="nucleotide sequence ID" value="XM_056614464.1"/>
</dbReference>
<evidence type="ECO:0000256" key="2">
    <source>
        <dbReference type="ARBA" id="ARBA00007282"/>
    </source>
</evidence>
<dbReference type="InterPro" id="IPR032805">
    <property type="entry name" value="Wax_synthase_dom"/>
</dbReference>
<dbReference type="GO" id="GO:0008374">
    <property type="term" value="F:O-acyltransferase activity"/>
    <property type="evidence" value="ECO:0007669"/>
    <property type="project" value="InterPro"/>
</dbReference>
<dbReference type="OrthoDB" id="1077582at2759"/>
<dbReference type="PANTHER" id="PTHR31595:SF27">
    <property type="entry name" value="WAX SYNTHASE DOMAIN-CONTAINING PROTEIN-RELATED"/>
    <property type="match status" value="1"/>
</dbReference>
<keyword evidence="6 7" id="KW-0472">Membrane</keyword>
<evidence type="ECO:0000313" key="10">
    <source>
        <dbReference type="Proteomes" id="UP001149074"/>
    </source>
</evidence>
<dbReference type="PANTHER" id="PTHR31595">
    <property type="entry name" value="LONG-CHAIN-ALCOHOL O-FATTY-ACYLTRANSFERASE 3-RELATED"/>
    <property type="match status" value="1"/>
</dbReference>
<evidence type="ECO:0000259" key="8">
    <source>
        <dbReference type="Pfam" id="PF13813"/>
    </source>
</evidence>
<dbReference type="AlphaFoldDB" id="A0A9W9KMA6"/>
<keyword evidence="5 7" id="KW-1133">Transmembrane helix</keyword>